<dbReference type="KEGG" id="bdi:100833312"/>
<dbReference type="Pfam" id="PF07690">
    <property type="entry name" value="MFS_1"/>
    <property type="match status" value="1"/>
</dbReference>
<dbReference type="EMBL" id="CM000883">
    <property type="protein sequence ID" value="KQJ92256.1"/>
    <property type="molecule type" value="Genomic_DNA"/>
</dbReference>
<dbReference type="Gene3D" id="1.20.1250.20">
    <property type="entry name" value="MFS general substrate transporter like domains"/>
    <property type="match status" value="1"/>
</dbReference>
<feature type="domain" description="Major facilitator superfamily (MFS) profile" evidence="7">
    <location>
        <begin position="1"/>
        <end position="424"/>
    </location>
</feature>
<evidence type="ECO:0000256" key="1">
    <source>
        <dbReference type="ARBA" id="ARBA00004141"/>
    </source>
</evidence>
<keyword evidence="5 6" id="KW-0472">Membrane</keyword>
<sequence length="451" mass="49289">MVGDVRMLRHLLVGLMSHWAAEEMAVPVLVDVTTAALCPETTSSCPEAIYLTGFQETVGGIFRAVGFTLMGQLSDEYGRKPLLLLAAGASVFPCCVLALSSTKAAVYAYLVLRTLCFMIGKGTVSCLALAYTADVVEPSKRAFAFGCVTGINSASRALGNVLSRFLPERWVFKVSLVLLICSVLYMKIFLVETLQKAAPSASGSCQRLSVPSLVLGLPRQRWESIKENIRMIKTNDTLRRITYVSFFYELGMEGISDVLLYYLKLVFGFDKNQFSEIRMVVGIGSIFSQILLLPVIIHAMAEKGVLCISILASIAYALLYGLAWSWWVPYFASSLGIIYVLVKPSTYAMISREVVSANQGKAQGFVSTVQCTAILFAPSFMSPLTSYFISEEAPFNCKGFSFLVAGFFLVISLGFAWMLDPESKNRCTGIAVSDDQLDQEAVQAPLLAAQQ</sequence>
<evidence type="ECO:0000256" key="6">
    <source>
        <dbReference type="SAM" id="Phobius"/>
    </source>
</evidence>
<dbReference type="Gramene" id="KQJ92256">
    <property type="protein sequence ID" value="KQJ92256"/>
    <property type="gene ID" value="BRADI_4g42523v3"/>
</dbReference>
<dbReference type="RefSeq" id="XP_003577047.1">
    <property type="nucleotide sequence ID" value="XM_003576999.4"/>
</dbReference>
<keyword evidence="10" id="KW-1185">Reference proteome</keyword>
<accession>A0A0Q3J1M5</accession>
<dbReference type="PROSITE" id="PS00216">
    <property type="entry name" value="SUGAR_TRANSPORT_1"/>
    <property type="match status" value="1"/>
</dbReference>
<reference evidence="8" key="2">
    <citation type="submission" date="2017-06" db="EMBL/GenBank/DDBJ databases">
        <title>WGS assembly of Brachypodium distachyon.</title>
        <authorList>
            <consortium name="The International Brachypodium Initiative"/>
            <person name="Lucas S."/>
            <person name="Harmon-Smith M."/>
            <person name="Lail K."/>
            <person name="Tice H."/>
            <person name="Grimwood J."/>
            <person name="Bruce D."/>
            <person name="Barry K."/>
            <person name="Shu S."/>
            <person name="Lindquist E."/>
            <person name="Wang M."/>
            <person name="Pitluck S."/>
            <person name="Vogel J.P."/>
            <person name="Garvin D.F."/>
            <person name="Mockler T.C."/>
            <person name="Schmutz J."/>
            <person name="Rokhsar D."/>
            <person name="Bevan M.W."/>
        </authorList>
    </citation>
    <scope>NUCLEOTIDE SEQUENCE</scope>
    <source>
        <strain evidence="8">Bd21</strain>
    </source>
</reference>
<dbReference type="PANTHER" id="PTHR23504">
    <property type="entry name" value="MAJOR FACILITATOR SUPERFAMILY DOMAIN-CONTAINING PROTEIN 10"/>
    <property type="match status" value="1"/>
</dbReference>
<evidence type="ECO:0000313" key="8">
    <source>
        <dbReference type="EMBL" id="KQJ92256.1"/>
    </source>
</evidence>
<feature type="transmembrane region" description="Helical" evidence="6">
    <location>
        <begin position="400"/>
        <end position="419"/>
    </location>
</feature>
<evidence type="ECO:0000256" key="2">
    <source>
        <dbReference type="ARBA" id="ARBA00022448"/>
    </source>
</evidence>
<keyword evidence="4 6" id="KW-1133">Transmembrane helix</keyword>
<keyword evidence="3 6" id="KW-0812">Transmembrane</keyword>
<feature type="transmembrane region" description="Helical" evidence="6">
    <location>
        <begin position="362"/>
        <end position="380"/>
    </location>
</feature>
<comment type="subcellular location">
    <subcellularLocation>
        <location evidence="1">Membrane</location>
        <topology evidence="1">Multi-pass membrane protein</topology>
    </subcellularLocation>
</comment>
<organism evidence="8">
    <name type="scientific">Brachypodium distachyon</name>
    <name type="common">Purple false brome</name>
    <name type="synonym">Trachynia distachya</name>
    <dbReference type="NCBI Taxonomy" id="15368"/>
    <lineage>
        <taxon>Eukaryota</taxon>
        <taxon>Viridiplantae</taxon>
        <taxon>Streptophyta</taxon>
        <taxon>Embryophyta</taxon>
        <taxon>Tracheophyta</taxon>
        <taxon>Spermatophyta</taxon>
        <taxon>Magnoliopsida</taxon>
        <taxon>Liliopsida</taxon>
        <taxon>Poales</taxon>
        <taxon>Poaceae</taxon>
        <taxon>BOP clade</taxon>
        <taxon>Pooideae</taxon>
        <taxon>Stipodae</taxon>
        <taxon>Brachypodieae</taxon>
        <taxon>Brachypodium</taxon>
    </lineage>
</organism>
<protein>
    <recommendedName>
        <fullName evidence="7">Major facilitator superfamily (MFS) profile domain-containing protein</fullName>
    </recommendedName>
</protein>
<feature type="transmembrane region" description="Helical" evidence="6">
    <location>
        <begin position="170"/>
        <end position="190"/>
    </location>
</feature>
<dbReference type="InterPro" id="IPR005829">
    <property type="entry name" value="Sugar_transporter_CS"/>
</dbReference>
<dbReference type="CDD" id="cd17330">
    <property type="entry name" value="MFS_SLC46_TetA_like"/>
    <property type="match status" value="1"/>
</dbReference>
<reference evidence="9" key="3">
    <citation type="submission" date="2018-08" db="UniProtKB">
        <authorList>
            <consortium name="EnsemblPlants"/>
        </authorList>
    </citation>
    <scope>IDENTIFICATION</scope>
    <source>
        <strain evidence="9">cv. Bd21</strain>
    </source>
</reference>
<dbReference type="PANTHER" id="PTHR23504:SF108">
    <property type="entry name" value="OS11G0151500 PROTEIN"/>
    <property type="match status" value="1"/>
</dbReference>
<evidence type="ECO:0000259" key="7">
    <source>
        <dbReference type="PROSITE" id="PS50850"/>
    </source>
</evidence>
<reference evidence="8 9" key="1">
    <citation type="journal article" date="2010" name="Nature">
        <title>Genome sequencing and analysis of the model grass Brachypodium distachyon.</title>
        <authorList>
            <consortium name="International Brachypodium Initiative"/>
        </authorList>
    </citation>
    <scope>NUCLEOTIDE SEQUENCE [LARGE SCALE GENOMIC DNA]</scope>
    <source>
        <strain evidence="8">Bd21</strain>
        <strain evidence="9">cv. Bd21</strain>
    </source>
</reference>
<evidence type="ECO:0000313" key="9">
    <source>
        <dbReference type="EnsemblPlants" id="KQJ92256"/>
    </source>
</evidence>
<feature type="transmembrane region" description="Helical" evidence="6">
    <location>
        <begin position="277"/>
        <end position="297"/>
    </location>
</feature>
<proteinExistence type="predicted"/>
<evidence type="ECO:0000256" key="4">
    <source>
        <dbReference type="ARBA" id="ARBA00022989"/>
    </source>
</evidence>
<feature type="transmembrane region" description="Helical" evidence="6">
    <location>
        <begin position="304"/>
        <end position="324"/>
    </location>
</feature>
<dbReference type="GO" id="GO:0022857">
    <property type="term" value="F:transmembrane transporter activity"/>
    <property type="evidence" value="ECO:0007669"/>
    <property type="project" value="InterPro"/>
</dbReference>
<gene>
    <name evidence="9" type="primary">LOC100833312</name>
    <name evidence="8" type="ORF">BRADI_4g42523v3</name>
</gene>
<dbReference type="GO" id="GO:0016020">
    <property type="term" value="C:membrane"/>
    <property type="evidence" value="ECO:0007669"/>
    <property type="project" value="UniProtKB-SubCell"/>
</dbReference>
<dbReference type="InterPro" id="IPR036259">
    <property type="entry name" value="MFS_trans_sf"/>
</dbReference>
<dbReference type="GeneID" id="100833312"/>
<evidence type="ECO:0000313" key="10">
    <source>
        <dbReference type="Proteomes" id="UP000008810"/>
    </source>
</evidence>
<dbReference type="SUPFAM" id="SSF103473">
    <property type="entry name" value="MFS general substrate transporter"/>
    <property type="match status" value="1"/>
</dbReference>
<dbReference type="InterPro" id="IPR011701">
    <property type="entry name" value="MFS"/>
</dbReference>
<feature type="transmembrane region" description="Helical" evidence="6">
    <location>
        <begin position="241"/>
        <end position="262"/>
    </location>
</feature>
<dbReference type="Proteomes" id="UP000008810">
    <property type="component" value="Chromosome 4"/>
</dbReference>
<evidence type="ECO:0000256" key="3">
    <source>
        <dbReference type="ARBA" id="ARBA00022692"/>
    </source>
</evidence>
<feature type="transmembrane region" description="Helical" evidence="6">
    <location>
        <begin position="106"/>
        <end position="130"/>
    </location>
</feature>
<evidence type="ECO:0000256" key="5">
    <source>
        <dbReference type="ARBA" id="ARBA00023136"/>
    </source>
</evidence>
<dbReference type="AlphaFoldDB" id="A0A0Q3J1M5"/>
<dbReference type="InterPro" id="IPR020846">
    <property type="entry name" value="MFS_dom"/>
</dbReference>
<dbReference type="PROSITE" id="PS50850">
    <property type="entry name" value="MFS"/>
    <property type="match status" value="1"/>
</dbReference>
<keyword evidence="2" id="KW-0813">Transport</keyword>
<dbReference type="EnsemblPlants" id="KQJ92256">
    <property type="protein sequence ID" value="KQJ92256"/>
    <property type="gene ID" value="BRADI_4g42523v3"/>
</dbReference>
<name>A0A0Q3J1M5_BRADI</name>
<dbReference type="OrthoDB" id="419616at2759"/>